<reference evidence="2" key="1">
    <citation type="journal article" date="2017" name="Proc. Natl. Acad. Sci. U.S.A.">
        <title>Comparative genomics uncovers the prolific and distinctive metabolic potential of the cyanobacterial genus Moorea.</title>
        <authorList>
            <person name="Leao T."/>
            <person name="Castelao G."/>
            <person name="Korobeynikov A."/>
            <person name="Monroe E.A."/>
            <person name="Podell S."/>
            <person name="Glukhov E."/>
            <person name="Allen E.E."/>
            <person name="Gerwick W.H."/>
            <person name="Gerwick L."/>
        </authorList>
    </citation>
    <scope>NUCLEOTIDE SEQUENCE</scope>
    <source>
        <strain evidence="2">JHB</strain>
    </source>
</reference>
<organism evidence="2">
    <name type="scientific">Moorena producens (strain JHB)</name>
    <dbReference type="NCBI Taxonomy" id="1454205"/>
    <lineage>
        <taxon>Bacteria</taxon>
        <taxon>Bacillati</taxon>
        <taxon>Cyanobacteriota</taxon>
        <taxon>Cyanophyceae</taxon>
        <taxon>Coleofasciculales</taxon>
        <taxon>Coleofasciculaceae</taxon>
        <taxon>Moorena</taxon>
    </lineage>
</organism>
<accession>A0A9Q9SSC4</accession>
<evidence type="ECO:0000313" key="2">
    <source>
        <dbReference type="EMBL" id="WAN68769.1"/>
    </source>
</evidence>
<dbReference type="EMBL" id="CP017708">
    <property type="protein sequence ID" value="WAN68769.1"/>
    <property type="molecule type" value="Genomic_DNA"/>
</dbReference>
<dbReference type="AlphaFoldDB" id="A0A9Q9SSC4"/>
<dbReference type="Proteomes" id="UP000176944">
    <property type="component" value="Chromosome"/>
</dbReference>
<reference evidence="2" key="2">
    <citation type="submission" date="2022-10" db="EMBL/GenBank/DDBJ databases">
        <authorList>
            <person name="Ngo T.-E."/>
        </authorList>
    </citation>
    <scope>NUCLEOTIDE SEQUENCE</scope>
    <source>
        <strain evidence="2">JHB</strain>
    </source>
</reference>
<feature type="region of interest" description="Disordered" evidence="1">
    <location>
        <begin position="80"/>
        <end position="117"/>
    </location>
</feature>
<gene>
    <name evidence="2" type="ORF">BJP36_41120</name>
</gene>
<proteinExistence type="predicted"/>
<name>A0A9Q9SSC4_MOOP1</name>
<evidence type="ECO:0000256" key="1">
    <source>
        <dbReference type="SAM" id="MobiDB-lite"/>
    </source>
</evidence>
<sequence length="117" mass="12855">MRDIAEVRSQKSEVRSQTLALLDAIASGGNPQDRNGAFSVGELNSPRVAPLHRLLRFETNVDVLTALAIAIRRACPEIETGKMPMPQPDAHATARCPFHSQMPIPQPDAHSTHRLKQ</sequence>
<protein>
    <submittedName>
        <fullName evidence="2">Uncharacterized protein</fullName>
    </submittedName>
</protein>